<evidence type="ECO:0000313" key="2">
    <source>
        <dbReference type="EMBL" id="MDO5975609.1"/>
    </source>
</evidence>
<organism evidence="2 3">
    <name type="scientific">Flavivirga jejuensis</name>
    <dbReference type="NCBI Taxonomy" id="870487"/>
    <lineage>
        <taxon>Bacteria</taxon>
        <taxon>Pseudomonadati</taxon>
        <taxon>Bacteroidota</taxon>
        <taxon>Flavobacteriia</taxon>
        <taxon>Flavobacteriales</taxon>
        <taxon>Flavobacteriaceae</taxon>
        <taxon>Flavivirga</taxon>
    </lineage>
</organism>
<dbReference type="EMBL" id="JAUOEL010000005">
    <property type="protein sequence ID" value="MDO5975609.1"/>
    <property type="molecule type" value="Genomic_DNA"/>
</dbReference>
<protein>
    <submittedName>
        <fullName evidence="2">DUF4325 domain-containing protein</fullName>
    </submittedName>
</protein>
<accession>A0ABT8WRJ2</accession>
<evidence type="ECO:0000313" key="3">
    <source>
        <dbReference type="Proteomes" id="UP001176806"/>
    </source>
</evidence>
<keyword evidence="3" id="KW-1185">Reference proteome</keyword>
<evidence type="ECO:0000259" key="1">
    <source>
        <dbReference type="Pfam" id="PF14213"/>
    </source>
</evidence>
<dbReference type="Pfam" id="PF14213">
    <property type="entry name" value="DUF4325"/>
    <property type="match status" value="1"/>
</dbReference>
<proteinExistence type="predicted"/>
<dbReference type="RefSeq" id="WP_303302819.1">
    <property type="nucleotide sequence ID" value="NZ_BAABDA010000050.1"/>
</dbReference>
<comment type="caution">
    <text evidence="2">The sequence shown here is derived from an EMBL/GenBank/DDBJ whole genome shotgun (WGS) entry which is preliminary data.</text>
</comment>
<dbReference type="Proteomes" id="UP001176806">
    <property type="component" value="Unassembled WGS sequence"/>
</dbReference>
<sequence>MKTINILNITQKTSSNSDGDILYSYLSDNAVSDQVIIELNGSLNLSSSFLNSSVGKFIDVFGLDTFKQNVKLKTNKNTFSLISKYVQAYSVIHG</sequence>
<feature type="domain" description="DUF4325" evidence="1">
    <location>
        <begin position="19"/>
        <end position="76"/>
    </location>
</feature>
<reference evidence="2" key="1">
    <citation type="submission" date="2023-07" db="EMBL/GenBank/DDBJ databases">
        <title>Two novel species in the genus Flavivirga.</title>
        <authorList>
            <person name="Kwon K."/>
        </authorList>
    </citation>
    <scope>NUCLEOTIDE SEQUENCE</scope>
    <source>
        <strain evidence="2">KACC 14158</strain>
    </source>
</reference>
<dbReference type="InterPro" id="IPR025474">
    <property type="entry name" value="DUF4325"/>
</dbReference>
<name>A0ABT8WRJ2_9FLAO</name>
<gene>
    <name evidence="2" type="ORF">Q4Q40_15555</name>
</gene>